<comment type="caution">
    <text evidence="7">The sequence shown here is derived from an EMBL/GenBank/DDBJ whole genome shotgun (WGS) entry which is preliminary data.</text>
</comment>
<dbReference type="GO" id="GO:0006950">
    <property type="term" value="P:response to stress"/>
    <property type="evidence" value="ECO:0007669"/>
    <property type="project" value="UniProtKB-ARBA"/>
</dbReference>
<dbReference type="InterPro" id="IPR005101">
    <property type="entry name" value="Cryptochr/Photolyase_FAD-bd"/>
</dbReference>
<dbReference type="Proteomes" id="UP000239590">
    <property type="component" value="Unassembled WGS sequence"/>
</dbReference>
<feature type="binding site" evidence="5">
    <location>
        <begin position="350"/>
        <end position="352"/>
    </location>
    <ligand>
        <name>FAD</name>
        <dbReference type="ChEBI" id="CHEBI:57692"/>
    </ligand>
</feature>
<evidence type="ECO:0000256" key="5">
    <source>
        <dbReference type="PIRSR" id="PIRSR602081-1"/>
    </source>
</evidence>
<dbReference type="Gene3D" id="1.25.40.80">
    <property type="match status" value="1"/>
</dbReference>
<dbReference type="InterPro" id="IPR036134">
    <property type="entry name" value="Crypto/Photolyase_FAD-like_sf"/>
</dbReference>
<proteinExistence type="predicted"/>
<dbReference type="GO" id="GO:0009416">
    <property type="term" value="P:response to light stimulus"/>
    <property type="evidence" value="ECO:0007669"/>
    <property type="project" value="TreeGrafter"/>
</dbReference>
<feature type="binding site" evidence="5">
    <location>
        <position position="210"/>
    </location>
    <ligand>
        <name>FAD</name>
        <dbReference type="ChEBI" id="CHEBI:57692"/>
    </ligand>
</feature>
<dbReference type="RefSeq" id="WP_104710865.1">
    <property type="nucleotide sequence ID" value="NZ_PTRA01000001.1"/>
</dbReference>
<dbReference type="OrthoDB" id="9772484at2"/>
<dbReference type="GO" id="GO:0003677">
    <property type="term" value="F:DNA binding"/>
    <property type="evidence" value="ECO:0007669"/>
    <property type="project" value="TreeGrafter"/>
</dbReference>
<evidence type="ECO:0000256" key="3">
    <source>
        <dbReference type="ARBA" id="ARBA00022827"/>
    </source>
</evidence>
<organism evidence="7 8">
    <name type="scientific">Siphonobacter curvatus</name>
    <dbReference type="NCBI Taxonomy" id="2094562"/>
    <lineage>
        <taxon>Bacteria</taxon>
        <taxon>Pseudomonadati</taxon>
        <taxon>Bacteroidota</taxon>
        <taxon>Cytophagia</taxon>
        <taxon>Cytophagales</taxon>
        <taxon>Cytophagaceae</taxon>
        <taxon>Siphonobacter</taxon>
    </lineage>
</organism>
<evidence type="ECO:0000313" key="7">
    <source>
        <dbReference type="EMBL" id="PQA59401.1"/>
    </source>
</evidence>
<feature type="domain" description="Photolyase/cryptochrome alpha/beta" evidence="6">
    <location>
        <begin position="1"/>
        <end position="130"/>
    </location>
</feature>
<dbReference type="InterPro" id="IPR006050">
    <property type="entry name" value="DNA_photolyase_N"/>
</dbReference>
<dbReference type="GO" id="GO:0003904">
    <property type="term" value="F:deoxyribodipyrimidine photo-lyase activity"/>
    <property type="evidence" value="ECO:0007669"/>
    <property type="project" value="TreeGrafter"/>
</dbReference>
<evidence type="ECO:0000259" key="6">
    <source>
        <dbReference type="PROSITE" id="PS51645"/>
    </source>
</evidence>
<keyword evidence="2 5" id="KW-0285">Flavoprotein</keyword>
<dbReference type="InterPro" id="IPR002081">
    <property type="entry name" value="Cryptochrome/DNA_photolyase_1"/>
</dbReference>
<dbReference type="Gene3D" id="1.10.579.10">
    <property type="entry name" value="DNA Cyclobutane Dipyrimidine Photolyase, subunit A, domain 3"/>
    <property type="match status" value="1"/>
</dbReference>
<dbReference type="Pfam" id="PF00875">
    <property type="entry name" value="DNA_photolyase"/>
    <property type="match status" value="1"/>
</dbReference>
<protein>
    <recommendedName>
        <fullName evidence="6">Photolyase/cryptochrome alpha/beta domain-containing protein</fullName>
    </recommendedName>
</protein>
<dbReference type="EMBL" id="PTRA01000001">
    <property type="protein sequence ID" value="PQA59401.1"/>
    <property type="molecule type" value="Genomic_DNA"/>
</dbReference>
<evidence type="ECO:0000313" key="8">
    <source>
        <dbReference type="Proteomes" id="UP000239590"/>
    </source>
</evidence>
<dbReference type="AlphaFoldDB" id="A0A2S7INU4"/>
<keyword evidence="4" id="KW-0157">Chromophore</keyword>
<comment type="cofactor">
    <cofactor evidence="5">
        <name>FAD</name>
        <dbReference type="ChEBI" id="CHEBI:57692"/>
    </cofactor>
    <text evidence="5">Binds 1 FAD per subunit.</text>
</comment>
<comment type="cofactor">
    <cofactor evidence="1">
        <name>(6R)-5,10-methylene-5,6,7,8-tetrahydrofolate</name>
        <dbReference type="ChEBI" id="CHEBI:15636"/>
    </cofactor>
</comment>
<dbReference type="PANTHER" id="PTHR11455:SF9">
    <property type="entry name" value="CRYPTOCHROME CIRCADIAN CLOCK 5 ISOFORM X1"/>
    <property type="match status" value="1"/>
</dbReference>
<gene>
    <name evidence="7" type="ORF">C5O19_07035</name>
</gene>
<dbReference type="PANTHER" id="PTHR11455">
    <property type="entry name" value="CRYPTOCHROME"/>
    <property type="match status" value="1"/>
</dbReference>
<dbReference type="GO" id="GO:0006139">
    <property type="term" value="P:nucleobase-containing compound metabolic process"/>
    <property type="evidence" value="ECO:0007669"/>
    <property type="project" value="UniProtKB-ARBA"/>
</dbReference>
<keyword evidence="8" id="KW-1185">Reference proteome</keyword>
<accession>A0A2S7INU4</accession>
<dbReference type="Gene3D" id="3.40.50.620">
    <property type="entry name" value="HUPs"/>
    <property type="match status" value="1"/>
</dbReference>
<evidence type="ECO:0000256" key="2">
    <source>
        <dbReference type="ARBA" id="ARBA00022630"/>
    </source>
</evidence>
<dbReference type="SUPFAM" id="SSF48173">
    <property type="entry name" value="Cryptochrome/photolyase FAD-binding domain"/>
    <property type="match status" value="1"/>
</dbReference>
<reference evidence="8" key="1">
    <citation type="submission" date="2018-02" db="EMBL/GenBank/DDBJ databases">
        <title>Genome sequencing of Solimonas sp. HR-BB.</title>
        <authorList>
            <person name="Lee Y."/>
            <person name="Jeon C.O."/>
        </authorList>
    </citation>
    <scope>NUCLEOTIDE SEQUENCE [LARGE SCALE GENOMIC DNA]</scope>
    <source>
        <strain evidence="8">HR-U</strain>
    </source>
</reference>
<name>A0A2S7INU4_9BACT</name>
<evidence type="ECO:0000256" key="1">
    <source>
        <dbReference type="ARBA" id="ARBA00001932"/>
    </source>
</evidence>
<evidence type="ECO:0000256" key="4">
    <source>
        <dbReference type="ARBA" id="ARBA00022991"/>
    </source>
</evidence>
<dbReference type="GO" id="GO:0071949">
    <property type="term" value="F:FAD binding"/>
    <property type="evidence" value="ECO:0007669"/>
    <property type="project" value="TreeGrafter"/>
</dbReference>
<dbReference type="SUPFAM" id="SSF52425">
    <property type="entry name" value="Cryptochrome/photolyase, N-terminal domain"/>
    <property type="match status" value="1"/>
</dbReference>
<dbReference type="PROSITE" id="PS00394">
    <property type="entry name" value="DNA_PHOTOLYASES_1_1"/>
    <property type="match status" value="1"/>
</dbReference>
<dbReference type="InterPro" id="IPR018394">
    <property type="entry name" value="DNA_photolyase_1_CS_C"/>
</dbReference>
<dbReference type="InterPro" id="IPR014729">
    <property type="entry name" value="Rossmann-like_a/b/a_fold"/>
</dbReference>
<keyword evidence="3 5" id="KW-0274">FAD</keyword>
<dbReference type="Pfam" id="PF03441">
    <property type="entry name" value="FAD_binding_7"/>
    <property type="match status" value="1"/>
</dbReference>
<dbReference type="InterPro" id="IPR036155">
    <property type="entry name" value="Crypto/Photolyase_N_sf"/>
</dbReference>
<dbReference type="PROSITE" id="PS51645">
    <property type="entry name" value="PHR_CRY_ALPHA_BETA"/>
    <property type="match status" value="1"/>
</dbReference>
<sequence length="444" mass="51756">MNILWFQRDLRCSDHLPLQAALAAGQPIVLVFCYEPLLLKDPHFDKRHGRFIRESLQDLTAAFQRQHHTLHIIRNDFLAVLQRLHYRYGVETIFSYQETGLPVLQQRNQAIQAYCQSEGVEWVRFPKVSGANLNQSDGKRRWQQAMRKPMSTLDLSQLKTVSLGAGFTEHLSAVDDLHPFHIRDFHFQRGGFTQAREWLISFVKIRAVQYVQAEDNPYLSRYNASRLSAYLAWGNLSVREVYQAASEAMGEGFHVDALKLFQQKLWLHDRLQARLYEPTLPAPQEQENAHFDAWKKGCTGLPLVDAAMRCLLETGYLIPRLRELLLSVLRQRLPECEAIGWQWLARQSLDFDPMLLDAYQKVSGKKKFLNPVKESRSLPDAVHFLRIWLPELTHVPPRFLHEPWRMRLTDQRKYGVDLGRSYPMPPKSWIPRAVRKRRAVSVKS</sequence>